<dbReference type="AlphaFoldDB" id="A0A1H9G8J2"/>
<dbReference type="GO" id="GO:0005737">
    <property type="term" value="C:cytoplasm"/>
    <property type="evidence" value="ECO:0007669"/>
    <property type="project" value="TreeGrafter"/>
</dbReference>
<keyword evidence="3" id="KW-0520">NAD</keyword>
<dbReference type="InterPro" id="IPR044516">
    <property type="entry name" value="UXS-like"/>
</dbReference>
<dbReference type="EMBL" id="FOFU01000004">
    <property type="protein sequence ID" value="SEQ46437.1"/>
    <property type="molecule type" value="Genomic_DNA"/>
</dbReference>
<dbReference type="GO" id="GO:0048040">
    <property type="term" value="F:UDP-glucuronate decarboxylase activity"/>
    <property type="evidence" value="ECO:0007669"/>
    <property type="project" value="TreeGrafter"/>
</dbReference>
<evidence type="ECO:0000313" key="7">
    <source>
        <dbReference type="Proteomes" id="UP000182360"/>
    </source>
</evidence>
<dbReference type="PANTHER" id="PTHR43078:SF6">
    <property type="entry name" value="UDP-GLUCURONIC ACID DECARBOXYLASE 1"/>
    <property type="match status" value="1"/>
</dbReference>
<dbReference type="Proteomes" id="UP000182360">
    <property type="component" value="Unassembled WGS sequence"/>
</dbReference>
<dbReference type="InterPro" id="IPR036291">
    <property type="entry name" value="NAD(P)-bd_dom_sf"/>
</dbReference>
<organism evidence="6 7">
    <name type="scientific">Treponema bryantii</name>
    <dbReference type="NCBI Taxonomy" id="163"/>
    <lineage>
        <taxon>Bacteria</taxon>
        <taxon>Pseudomonadati</taxon>
        <taxon>Spirochaetota</taxon>
        <taxon>Spirochaetia</taxon>
        <taxon>Spirochaetales</taxon>
        <taxon>Treponemataceae</taxon>
        <taxon>Treponema</taxon>
    </lineage>
</organism>
<dbReference type="InterPro" id="IPR001509">
    <property type="entry name" value="Epimerase_deHydtase"/>
</dbReference>
<sequence length="348" mass="38956">MNKVLEHDIELLISYKQYFESFANTSILVTGATGLLGSILIKALLKFSSENNKLITVYAACRNKEKFAKVFTDYFCSNLVPIYSDITKLDISNLTIDYIIHGASITDSKTFVEKPVETILTAFDGSRNLLKQCVNKNLKGFVYLSSLEVYGTFNSNEGIKNAKENDSGYINVLSVRSSYSEGKRMIENLCISYSREYNIPVKIARLCQTFGAGVEYNDNRVFAQFARAVIENKDIILKTKGETIRNYCYTTDAVSGILTVLYKGNVGEAYNIANSDSTISIADMAELFCNLYEDSTSKVVFDCAENAEKLGYNPVMKLQLDSSKLQTLGWKPEISFGDMCKRLVDGMR</sequence>
<evidence type="ECO:0000313" key="6">
    <source>
        <dbReference type="EMBL" id="SEQ46437.1"/>
    </source>
</evidence>
<keyword evidence="2" id="KW-0210">Decarboxylase</keyword>
<gene>
    <name evidence="6" type="ORF">SAMN04487977_104321</name>
</gene>
<comment type="cofactor">
    <cofactor evidence="1">
        <name>NAD(+)</name>
        <dbReference type="ChEBI" id="CHEBI:57540"/>
    </cofactor>
</comment>
<dbReference type="GO" id="GO:0042732">
    <property type="term" value="P:D-xylose metabolic process"/>
    <property type="evidence" value="ECO:0007669"/>
    <property type="project" value="InterPro"/>
</dbReference>
<evidence type="ECO:0000259" key="5">
    <source>
        <dbReference type="Pfam" id="PF01370"/>
    </source>
</evidence>
<dbReference type="SUPFAM" id="SSF51735">
    <property type="entry name" value="NAD(P)-binding Rossmann-fold domains"/>
    <property type="match status" value="1"/>
</dbReference>
<dbReference type="Gene3D" id="3.40.50.720">
    <property type="entry name" value="NAD(P)-binding Rossmann-like Domain"/>
    <property type="match status" value="1"/>
</dbReference>
<keyword evidence="4" id="KW-0456">Lyase</keyword>
<dbReference type="Pfam" id="PF01370">
    <property type="entry name" value="Epimerase"/>
    <property type="match status" value="1"/>
</dbReference>
<evidence type="ECO:0000256" key="3">
    <source>
        <dbReference type="ARBA" id="ARBA00023027"/>
    </source>
</evidence>
<evidence type="ECO:0000256" key="1">
    <source>
        <dbReference type="ARBA" id="ARBA00001911"/>
    </source>
</evidence>
<dbReference type="PANTHER" id="PTHR43078">
    <property type="entry name" value="UDP-GLUCURONIC ACID DECARBOXYLASE-RELATED"/>
    <property type="match status" value="1"/>
</dbReference>
<evidence type="ECO:0000256" key="2">
    <source>
        <dbReference type="ARBA" id="ARBA00022793"/>
    </source>
</evidence>
<protein>
    <submittedName>
        <fullName evidence="6">dTDP-glucose 4,6-dehydratase</fullName>
    </submittedName>
</protein>
<reference evidence="6 7" key="1">
    <citation type="submission" date="2016-10" db="EMBL/GenBank/DDBJ databases">
        <authorList>
            <person name="de Groot N.N."/>
        </authorList>
    </citation>
    <scope>NUCLEOTIDE SEQUENCE [LARGE SCALE GENOMIC DNA]</scope>
    <source>
        <strain evidence="6 7">B25</strain>
    </source>
</reference>
<name>A0A1H9G8J2_9SPIR</name>
<dbReference type="RefSeq" id="WP_074643501.1">
    <property type="nucleotide sequence ID" value="NZ_FOFU01000004.1"/>
</dbReference>
<evidence type="ECO:0000256" key="4">
    <source>
        <dbReference type="ARBA" id="ARBA00023239"/>
    </source>
</evidence>
<feature type="domain" description="NAD-dependent epimerase/dehydratase" evidence="5">
    <location>
        <begin position="27"/>
        <end position="273"/>
    </location>
</feature>
<accession>A0A1H9G8J2</accession>
<keyword evidence="7" id="KW-1185">Reference proteome</keyword>
<proteinExistence type="predicted"/>
<dbReference type="GO" id="GO:0070403">
    <property type="term" value="F:NAD+ binding"/>
    <property type="evidence" value="ECO:0007669"/>
    <property type="project" value="InterPro"/>
</dbReference>